<name>A0ABQ3VBG1_9CHLR</name>
<evidence type="ECO:0000313" key="1">
    <source>
        <dbReference type="EMBL" id="GHO82988.1"/>
    </source>
</evidence>
<evidence type="ECO:0008006" key="3">
    <source>
        <dbReference type="Google" id="ProtNLM"/>
    </source>
</evidence>
<dbReference type="Proteomes" id="UP000635565">
    <property type="component" value="Unassembled WGS sequence"/>
</dbReference>
<reference evidence="1 2" key="1">
    <citation type="journal article" date="2021" name="Int. J. Syst. Evol. Microbiol.">
        <title>Reticulibacter mediterranei gen. nov., sp. nov., within the new family Reticulibacteraceae fam. nov., and Ktedonospora formicarum gen. nov., sp. nov., Ktedonobacter robiniae sp. nov., Dictyobacter formicarum sp. nov. and Dictyobacter arantiisoli sp. nov., belonging to the class Ktedonobacteria.</title>
        <authorList>
            <person name="Yabe S."/>
            <person name="Zheng Y."/>
            <person name="Wang C.M."/>
            <person name="Sakai Y."/>
            <person name="Abe K."/>
            <person name="Yokota A."/>
            <person name="Donadio S."/>
            <person name="Cavaletti L."/>
            <person name="Monciardini P."/>
        </authorList>
    </citation>
    <scope>NUCLEOTIDE SEQUENCE [LARGE SCALE GENOMIC DNA]</scope>
    <source>
        <strain evidence="1 2">SOSP1-9</strain>
    </source>
</reference>
<accession>A0ABQ3VBG1</accession>
<keyword evidence="2" id="KW-1185">Reference proteome</keyword>
<protein>
    <recommendedName>
        <fullName evidence="3">HEPN AbiU2-like domain-containing protein</fullName>
    </recommendedName>
</protein>
<organism evidence="1 2">
    <name type="scientific">Dictyobacter formicarum</name>
    <dbReference type="NCBI Taxonomy" id="2778368"/>
    <lineage>
        <taxon>Bacteria</taxon>
        <taxon>Bacillati</taxon>
        <taxon>Chloroflexota</taxon>
        <taxon>Ktedonobacteria</taxon>
        <taxon>Ktedonobacterales</taxon>
        <taxon>Dictyobacteraceae</taxon>
        <taxon>Dictyobacter</taxon>
    </lineage>
</organism>
<gene>
    <name evidence="1" type="ORF">KSZ_09940</name>
</gene>
<dbReference type="EMBL" id="BNJJ01000002">
    <property type="protein sequence ID" value="GHO82988.1"/>
    <property type="molecule type" value="Genomic_DNA"/>
</dbReference>
<dbReference type="RefSeq" id="WP_201360623.1">
    <property type="nucleotide sequence ID" value="NZ_BNJJ01000002.1"/>
</dbReference>
<evidence type="ECO:0000313" key="2">
    <source>
        <dbReference type="Proteomes" id="UP000635565"/>
    </source>
</evidence>
<proteinExistence type="predicted"/>
<sequence length="212" mass="24975">MIPLWLNSAFHLLVHGELHYTLPEDFDRRLSLISFDNAIEASIACYLKLHPTLRGNKKYERTVVDTALKDYHTKIDFLFQEVEVRSGICTIAKEDIIYVHIQRNLFYHENPDFIPSDPILAKVREAAFWIFAFLFEIADLEAEVSARIKQIRKVDLYQRNKEIDELIDDSYPLIEIMGSFYKPSEVLYAVDPVNYREFVVEILSEEKDRKQK</sequence>
<comment type="caution">
    <text evidence="1">The sequence shown here is derived from an EMBL/GenBank/DDBJ whole genome shotgun (WGS) entry which is preliminary data.</text>
</comment>